<proteinExistence type="predicted"/>
<name>A0ACB8VK56_9TELE</name>
<evidence type="ECO:0000313" key="1">
    <source>
        <dbReference type="EMBL" id="KAI3356012.1"/>
    </source>
</evidence>
<protein>
    <submittedName>
        <fullName evidence="1">Uncharacterized protein</fullName>
    </submittedName>
</protein>
<reference evidence="1" key="1">
    <citation type="submission" date="2022-04" db="EMBL/GenBank/DDBJ databases">
        <title>Jade perch genome.</title>
        <authorList>
            <person name="Chao B."/>
        </authorList>
    </citation>
    <scope>NUCLEOTIDE SEQUENCE</scope>
    <source>
        <strain evidence="1">CB-2022</strain>
    </source>
</reference>
<keyword evidence="2" id="KW-1185">Reference proteome</keyword>
<accession>A0ACB8VK56</accession>
<evidence type="ECO:0000313" key="2">
    <source>
        <dbReference type="Proteomes" id="UP000831701"/>
    </source>
</evidence>
<sequence length="785" mass="86209">MECHLAGGRILSSCGRIEEVPARDSQGSPPRIAWALEPSSLRGAGPSTTPGVAQGERWRAGVGLLIAPQLSRHVLEFTPVNREGRFPAPLAELERLYLEEERRQEEENKMLQEMDEGQRMEYLHRKEQEEEEKRTKEEERKRREEEAASRAAEEARLQAELLSRQMVLLQQQLAFKRGLVLEAGGLEKTQGISRPYSFKGLSPAVLGSEALFKMDVSIAVSLIRGQMGAVVERAVNGAVETVLAEMLKVVGVKFEELKAEVVLMKRDIVALQREKALKEKENDNIRAKLRYTELKLKYYRQGVEEELQQRASASALVRIHPSSFLQAQRGSAGETSPSCPTQTRSAEGLLTKSNAECTSPHSTSRRAVRVRCQSEAGADPPEMLLPVSLSVNASTECVDSSTVLFCPSERDAAQRKEEHLEDDCKWTVTLQPDAESVDAAVAPPPIQASTLDAPGQQVAEGSRPSGGSTGNDSAILPSSGPQVKQEVLEQEEEEVICIKEEPEDEQEVMDTLLLDRQAQQSHAPESEAQSSAAEWSGLQTSQRNQSTAFSSAGPSTYLVSQPAAALPSMTALTLGIPPRQTVRPWTKDLSLYEEYKLRRNELRRRSLSRRRELEKTLPQPLLADLVRERREKTRLRVARWRAKRKLQTCLNQAQALDGAAGLSHTGFPLSSQHQQLRVHCAATSSSQQRQSSPLPPSDSFLNMSAANSSSSALSFIPPTSSSSTSTSSSTSSSHLLAHLLLPPPSLLLIGPGMAPHQHTVTSPSSSYPQVSLSQSISLTDTDILQ</sequence>
<organism evidence="1 2">
    <name type="scientific">Scortum barcoo</name>
    <name type="common">barcoo grunter</name>
    <dbReference type="NCBI Taxonomy" id="214431"/>
    <lineage>
        <taxon>Eukaryota</taxon>
        <taxon>Metazoa</taxon>
        <taxon>Chordata</taxon>
        <taxon>Craniata</taxon>
        <taxon>Vertebrata</taxon>
        <taxon>Euteleostomi</taxon>
        <taxon>Actinopterygii</taxon>
        <taxon>Neopterygii</taxon>
        <taxon>Teleostei</taxon>
        <taxon>Neoteleostei</taxon>
        <taxon>Acanthomorphata</taxon>
        <taxon>Eupercaria</taxon>
        <taxon>Centrarchiformes</taxon>
        <taxon>Terapontoidei</taxon>
        <taxon>Terapontidae</taxon>
        <taxon>Scortum</taxon>
    </lineage>
</organism>
<dbReference type="EMBL" id="CM041550">
    <property type="protein sequence ID" value="KAI3356012.1"/>
    <property type="molecule type" value="Genomic_DNA"/>
</dbReference>
<dbReference type="Proteomes" id="UP000831701">
    <property type="component" value="Chromosome 20"/>
</dbReference>
<gene>
    <name evidence="1" type="ORF">L3Q82_017284</name>
</gene>
<comment type="caution">
    <text evidence="1">The sequence shown here is derived from an EMBL/GenBank/DDBJ whole genome shotgun (WGS) entry which is preliminary data.</text>
</comment>